<accession>H5U5G3</accession>
<dbReference type="Proteomes" id="UP000005845">
    <property type="component" value="Unassembled WGS sequence"/>
</dbReference>
<name>H5U5G3_9ACTN</name>
<keyword evidence="2" id="KW-1185">Reference proteome</keyword>
<gene>
    <name evidence="1" type="ORF">GOSPT_118_00480</name>
</gene>
<sequence>MASPGQAKFIANRQRELAKLHQFAKGIDEDLPEYQPLFDEALDLSSGQATAKIESLYDEIVAFRRQHRITRWIGKDGRYELEPRAWPDDPHH</sequence>
<evidence type="ECO:0000313" key="1">
    <source>
        <dbReference type="EMBL" id="GAB40971.1"/>
    </source>
</evidence>
<protein>
    <submittedName>
        <fullName evidence="1">Uncharacterized protein</fullName>
    </submittedName>
</protein>
<evidence type="ECO:0000313" key="2">
    <source>
        <dbReference type="Proteomes" id="UP000005845"/>
    </source>
</evidence>
<dbReference type="EMBL" id="BAFC01000116">
    <property type="protein sequence ID" value="GAB40971.1"/>
    <property type="molecule type" value="Genomic_DNA"/>
</dbReference>
<dbReference type="RefSeq" id="WP_005208072.1">
    <property type="nucleotide sequence ID" value="NZ_BAFC01000116.1"/>
</dbReference>
<reference evidence="1 2" key="1">
    <citation type="submission" date="2012-02" db="EMBL/GenBank/DDBJ databases">
        <title>Whole genome shotgun sequence of Gordonia sputi NBRC 100414.</title>
        <authorList>
            <person name="Yoshida I."/>
            <person name="Hosoyama A."/>
            <person name="Tsuchikane K."/>
            <person name="Katsumata H."/>
            <person name="Yamazaki S."/>
            <person name="Fujita N."/>
        </authorList>
    </citation>
    <scope>NUCLEOTIDE SEQUENCE [LARGE SCALE GENOMIC DNA]</scope>
    <source>
        <strain evidence="1 2">NBRC 100414</strain>
    </source>
</reference>
<dbReference type="AlphaFoldDB" id="H5U5G3"/>
<organism evidence="1 2">
    <name type="scientific">Gordonia sputi NBRC 100414</name>
    <dbReference type="NCBI Taxonomy" id="1089453"/>
    <lineage>
        <taxon>Bacteria</taxon>
        <taxon>Bacillati</taxon>
        <taxon>Actinomycetota</taxon>
        <taxon>Actinomycetes</taxon>
        <taxon>Mycobacteriales</taxon>
        <taxon>Gordoniaceae</taxon>
        <taxon>Gordonia</taxon>
    </lineage>
</organism>
<proteinExistence type="predicted"/>
<comment type="caution">
    <text evidence="1">The sequence shown here is derived from an EMBL/GenBank/DDBJ whole genome shotgun (WGS) entry which is preliminary data.</text>
</comment>